<evidence type="ECO:0000256" key="1">
    <source>
        <dbReference type="ARBA" id="ARBA00005532"/>
    </source>
</evidence>
<feature type="domain" description="UBA" evidence="9">
    <location>
        <begin position="22"/>
        <end position="41"/>
    </location>
</feature>
<keyword evidence="3 6" id="KW-0963">Cytoplasm</keyword>
<evidence type="ECO:0000256" key="3">
    <source>
        <dbReference type="ARBA" id="ARBA00022490"/>
    </source>
</evidence>
<keyword evidence="5 6" id="KW-0648">Protein biosynthesis</keyword>
<evidence type="ECO:0000259" key="10">
    <source>
        <dbReference type="Pfam" id="PF00889"/>
    </source>
</evidence>
<comment type="subcellular location">
    <subcellularLocation>
        <location evidence="6 8">Cytoplasm</location>
    </subcellularLocation>
</comment>
<name>A0A6N4R8I9_BLAVI</name>
<dbReference type="HAMAP" id="MF_00050">
    <property type="entry name" value="EF_Ts"/>
    <property type="match status" value="1"/>
</dbReference>
<dbReference type="InterPro" id="IPR001816">
    <property type="entry name" value="Transl_elong_EFTs/EF1B"/>
</dbReference>
<dbReference type="Proteomes" id="UP000320948">
    <property type="component" value="Unassembled WGS sequence"/>
</dbReference>
<dbReference type="Gene3D" id="1.10.286.20">
    <property type="match status" value="1"/>
</dbReference>
<dbReference type="Gene3D" id="3.30.479.20">
    <property type="entry name" value="Elongation factor Ts, dimerisation domain"/>
    <property type="match status" value="2"/>
</dbReference>
<sequence length="297" mass="30924">MTTITPQMIKDLRDRSAAGLADVKKALEATDGNIEAAMDWLREKGISKAAKKSGRAAAEGIVWAVSNGKTGVMVEINSETDFAARNDSFSGFVKKVADIALAAGAGDAEAIKALPFEGGKTVGEALTDLIATVGENMQLRRAAKLESADGNVGAYIHMGGKIGALVAVSGGDVGEVARQVAMHVAASNPAALDRDSIDQDLLAREKAIFEAQAAESGKPAAVVEKIVEGRVSKYLEESCLVEQAFVMDPDRKVGKVVADAKAGAKVSGFVRFGLGEGVEKEESNFAEEVMRTVQGAA</sequence>
<dbReference type="FunFam" id="1.10.8.10:FF:000001">
    <property type="entry name" value="Elongation factor Ts"/>
    <property type="match status" value="1"/>
</dbReference>
<dbReference type="InterPro" id="IPR014039">
    <property type="entry name" value="Transl_elong_EFTs/EF1B_dimer"/>
</dbReference>
<comment type="caution">
    <text evidence="6">Lacks conserved residue(s) required for the propagation of feature annotation.</text>
</comment>
<keyword evidence="4 6" id="KW-0251">Elongation factor</keyword>
<dbReference type="GO" id="GO:0005737">
    <property type="term" value="C:cytoplasm"/>
    <property type="evidence" value="ECO:0007669"/>
    <property type="project" value="UniProtKB-SubCell"/>
</dbReference>
<reference evidence="11 12" key="1">
    <citation type="journal article" date="2017" name="Nat. Commun.">
        <title>In situ click chemistry generation of cyclooxygenase-2 inhibitors.</title>
        <authorList>
            <person name="Bhardwaj A."/>
            <person name="Kaur J."/>
            <person name="Wuest M."/>
            <person name="Wuest F."/>
        </authorList>
    </citation>
    <scope>NUCLEOTIDE SEQUENCE [LARGE SCALE GENOMIC DNA]</scope>
    <source>
        <strain evidence="11">S2_018_000_R2_106</strain>
    </source>
</reference>
<dbReference type="FunFam" id="1.10.286.20:FF:000001">
    <property type="entry name" value="Elongation factor Ts"/>
    <property type="match status" value="1"/>
</dbReference>
<feature type="domain" description="Translation elongation factor EFTs/EF1B dimerisation" evidence="10">
    <location>
        <begin position="71"/>
        <end position="276"/>
    </location>
</feature>
<comment type="similarity">
    <text evidence="1 6 7">Belongs to the EF-Ts family.</text>
</comment>
<evidence type="ECO:0000256" key="5">
    <source>
        <dbReference type="ARBA" id="ARBA00022917"/>
    </source>
</evidence>
<dbReference type="Pfam" id="PF00889">
    <property type="entry name" value="EF_TS"/>
    <property type="match status" value="1"/>
</dbReference>
<dbReference type="InterPro" id="IPR018101">
    <property type="entry name" value="Transl_elong_Ts_CS"/>
</dbReference>
<dbReference type="PANTHER" id="PTHR11741">
    <property type="entry name" value="ELONGATION FACTOR TS"/>
    <property type="match status" value="1"/>
</dbReference>
<dbReference type="SUPFAM" id="SSF46934">
    <property type="entry name" value="UBA-like"/>
    <property type="match status" value="1"/>
</dbReference>
<dbReference type="AlphaFoldDB" id="A0A6N4R8I9"/>
<dbReference type="GO" id="GO:0003746">
    <property type="term" value="F:translation elongation factor activity"/>
    <property type="evidence" value="ECO:0007669"/>
    <property type="project" value="UniProtKB-UniRule"/>
</dbReference>
<dbReference type="PANTHER" id="PTHR11741:SF0">
    <property type="entry name" value="ELONGATION FACTOR TS, MITOCHONDRIAL"/>
    <property type="match status" value="1"/>
</dbReference>
<protein>
    <recommendedName>
        <fullName evidence="2 6">Elongation factor Ts</fullName>
        <shortName evidence="6">EF-Ts</shortName>
    </recommendedName>
</protein>
<evidence type="ECO:0000313" key="11">
    <source>
        <dbReference type="EMBL" id="TKW60564.1"/>
    </source>
</evidence>
<comment type="function">
    <text evidence="6 7">Associates with the EF-Tu.GDP complex and induces the exchange of GDP to GTP. It remains bound to the aminoacyl-tRNA.EF-Tu.GTP complex up to the GTP hydrolysis stage on the ribosome.</text>
</comment>
<dbReference type="Gene3D" id="1.10.8.10">
    <property type="entry name" value="DNA helicase RuvA subunit, C-terminal domain"/>
    <property type="match status" value="1"/>
</dbReference>
<dbReference type="Pfam" id="PF00627">
    <property type="entry name" value="UBA"/>
    <property type="match status" value="1"/>
</dbReference>
<evidence type="ECO:0000256" key="2">
    <source>
        <dbReference type="ARBA" id="ARBA00016956"/>
    </source>
</evidence>
<evidence type="ECO:0000259" key="9">
    <source>
        <dbReference type="Pfam" id="PF00627"/>
    </source>
</evidence>
<organism evidence="11 12">
    <name type="scientific">Blastochloris viridis</name>
    <name type="common">Rhodopseudomonas viridis</name>
    <dbReference type="NCBI Taxonomy" id="1079"/>
    <lineage>
        <taxon>Bacteria</taxon>
        <taxon>Pseudomonadati</taxon>
        <taxon>Pseudomonadota</taxon>
        <taxon>Alphaproteobacteria</taxon>
        <taxon>Hyphomicrobiales</taxon>
        <taxon>Blastochloridaceae</taxon>
        <taxon>Blastochloris</taxon>
    </lineage>
</organism>
<evidence type="ECO:0000256" key="4">
    <source>
        <dbReference type="ARBA" id="ARBA00022768"/>
    </source>
</evidence>
<dbReference type="InterPro" id="IPR036402">
    <property type="entry name" value="EF-Ts_dimer_sf"/>
</dbReference>
<dbReference type="PROSITE" id="PS01127">
    <property type="entry name" value="EF_TS_2"/>
    <property type="match status" value="1"/>
</dbReference>
<dbReference type="EMBL" id="VAFM01000002">
    <property type="protein sequence ID" value="TKW60564.1"/>
    <property type="molecule type" value="Genomic_DNA"/>
</dbReference>
<evidence type="ECO:0000313" key="12">
    <source>
        <dbReference type="Proteomes" id="UP000320948"/>
    </source>
</evidence>
<dbReference type="InterPro" id="IPR009060">
    <property type="entry name" value="UBA-like_sf"/>
</dbReference>
<dbReference type="CDD" id="cd14275">
    <property type="entry name" value="UBA_EF-Ts"/>
    <property type="match status" value="1"/>
</dbReference>
<accession>A0A6N4R8I9</accession>
<comment type="caution">
    <text evidence="11">The sequence shown here is derived from an EMBL/GenBank/DDBJ whole genome shotgun (WGS) entry which is preliminary data.</text>
</comment>
<dbReference type="NCBIfam" id="TIGR00116">
    <property type="entry name" value="tsf"/>
    <property type="match status" value="1"/>
</dbReference>
<evidence type="ECO:0000256" key="8">
    <source>
        <dbReference type="RuleBase" id="RU000643"/>
    </source>
</evidence>
<evidence type="ECO:0000256" key="7">
    <source>
        <dbReference type="RuleBase" id="RU000642"/>
    </source>
</evidence>
<evidence type="ECO:0000256" key="6">
    <source>
        <dbReference type="HAMAP-Rule" id="MF_00050"/>
    </source>
</evidence>
<proteinExistence type="inferred from homology"/>
<dbReference type="SUPFAM" id="SSF54713">
    <property type="entry name" value="Elongation factor Ts (EF-Ts), dimerisation domain"/>
    <property type="match status" value="2"/>
</dbReference>
<dbReference type="InterPro" id="IPR015940">
    <property type="entry name" value="UBA"/>
</dbReference>
<gene>
    <name evidence="6" type="primary">tsf</name>
    <name evidence="11" type="ORF">DI628_06585</name>
</gene>